<sequence>METNVDYYGNDIGSVSHVSPEQCCAACTATPGCNYFTFVNLDPQGPTCYMKSAKGTSIRNIGALSGRVIRQATPSPAPVCTIANGEHCGNAQASLCCSSNNYCQPWDNNYYQCVGVPQGCGEFETDTDVIGMDIGSISNIQPWDCCTRCRENPACNYFSFVNTDPQGPTCYMKSSKTSSIRKVGVVSGRAITKP</sequence>
<dbReference type="InterPro" id="IPR003609">
    <property type="entry name" value="Pan_app"/>
</dbReference>
<reference evidence="4" key="3">
    <citation type="submission" date="2015-02" db="UniProtKB">
        <authorList>
            <consortium name="EnsemblProtists"/>
        </authorList>
    </citation>
    <scope>IDENTIFICATION</scope>
    <source>
        <strain evidence="4">DAOM BR144</strain>
    </source>
</reference>
<dbReference type="EMBL" id="GL376638">
    <property type="status" value="NOT_ANNOTATED_CDS"/>
    <property type="molecule type" value="Genomic_DNA"/>
</dbReference>
<name>K3WFA4_GLOUD</name>
<accession>K3WFA4</accession>
<keyword evidence="2" id="KW-1015">Disulfide bond</keyword>
<dbReference type="eggNOG" id="ENOG502R9IZ">
    <property type="taxonomic scope" value="Eukaryota"/>
</dbReference>
<evidence type="ECO:0000313" key="4">
    <source>
        <dbReference type="EnsemblProtists" id="PYU1_T003645"/>
    </source>
</evidence>
<keyword evidence="1" id="KW-0677">Repeat</keyword>
<dbReference type="CDD" id="cd01100">
    <property type="entry name" value="APPLE_Factor_XI_like"/>
    <property type="match status" value="2"/>
</dbReference>
<dbReference type="VEuPathDB" id="FungiDB:PYU1_G003635"/>
<dbReference type="Proteomes" id="UP000019132">
    <property type="component" value="Unassembled WGS sequence"/>
</dbReference>
<dbReference type="Gene3D" id="3.50.4.10">
    <property type="entry name" value="Hepatocyte Growth Factor"/>
    <property type="match status" value="2"/>
</dbReference>
<reference evidence="5" key="2">
    <citation type="submission" date="2010-04" db="EMBL/GenBank/DDBJ databases">
        <authorList>
            <person name="Buell R."/>
            <person name="Hamilton J."/>
            <person name="Hostetler J."/>
        </authorList>
    </citation>
    <scope>NUCLEOTIDE SEQUENCE [LARGE SCALE GENOMIC DNA]</scope>
    <source>
        <strain evidence="5">DAOM:BR144</strain>
    </source>
</reference>
<dbReference type="InParanoid" id="K3WFA4"/>
<dbReference type="PANTHER" id="PTHR33946">
    <property type="match status" value="1"/>
</dbReference>
<dbReference type="GO" id="GO:0005576">
    <property type="term" value="C:extracellular region"/>
    <property type="evidence" value="ECO:0007669"/>
    <property type="project" value="InterPro"/>
</dbReference>
<feature type="domain" description="Apple" evidence="3">
    <location>
        <begin position="123"/>
        <end position="188"/>
    </location>
</feature>
<dbReference type="PANTHER" id="PTHR33946:SF4">
    <property type="entry name" value="COAGULATION FACTOR XI"/>
    <property type="match status" value="1"/>
</dbReference>
<dbReference type="GO" id="GO:0006508">
    <property type="term" value="P:proteolysis"/>
    <property type="evidence" value="ECO:0007669"/>
    <property type="project" value="InterPro"/>
</dbReference>
<dbReference type="SUPFAM" id="SSF57414">
    <property type="entry name" value="Hairpin loop containing domain-like"/>
    <property type="match status" value="1"/>
</dbReference>
<dbReference type="Pfam" id="PF14295">
    <property type="entry name" value="PAN_4"/>
    <property type="match status" value="2"/>
</dbReference>
<organism evidence="4 5">
    <name type="scientific">Globisporangium ultimum (strain ATCC 200006 / CBS 805.95 / DAOM BR144)</name>
    <name type="common">Pythium ultimum</name>
    <dbReference type="NCBI Taxonomy" id="431595"/>
    <lineage>
        <taxon>Eukaryota</taxon>
        <taxon>Sar</taxon>
        <taxon>Stramenopiles</taxon>
        <taxon>Oomycota</taxon>
        <taxon>Peronosporomycetes</taxon>
        <taxon>Pythiales</taxon>
        <taxon>Pythiaceae</taxon>
        <taxon>Globisporangium</taxon>
    </lineage>
</organism>
<evidence type="ECO:0000259" key="3">
    <source>
        <dbReference type="SMART" id="SM00223"/>
    </source>
</evidence>
<proteinExistence type="predicted"/>
<dbReference type="HOGENOM" id="CLU_1405084_0_0_1"/>
<protein>
    <recommendedName>
        <fullName evidence="3">Apple domain-containing protein</fullName>
    </recommendedName>
</protein>
<keyword evidence="5" id="KW-1185">Reference proteome</keyword>
<evidence type="ECO:0000256" key="1">
    <source>
        <dbReference type="ARBA" id="ARBA00022737"/>
    </source>
</evidence>
<dbReference type="AlphaFoldDB" id="K3WFA4"/>
<dbReference type="STRING" id="431595.K3WFA4"/>
<evidence type="ECO:0000313" key="5">
    <source>
        <dbReference type="Proteomes" id="UP000019132"/>
    </source>
</evidence>
<dbReference type="InterPro" id="IPR000177">
    <property type="entry name" value="Apple"/>
</dbReference>
<feature type="domain" description="Apple" evidence="3">
    <location>
        <begin position="1"/>
        <end position="72"/>
    </location>
</feature>
<dbReference type="OMA" id="IANGEHC"/>
<reference evidence="5" key="1">
    <citation type="journal article" date="2010" name="Genome Biol.">
        <title>Genome sequence of the necrotrophic plant pathogen Pythium ultimum reveals original pathogenicity mechanisms and effector repertoire.</title>
        <authorList>
            <person name="Levesque C.A."/>
            <person name="Brouwer H."/>
            <person name="Cano L."/>
            <person name="Hamilton J.P."/>
            <person name="Holt C."/>
            <person name="Huitema E."/>
            <person name="Raffaele S."/>
            <person name="Robideau G.P."/>
            <person name="Thines M."/>
            <person name="Win J."/>
            <person name="Zerillo M.M."/>
            <person name="Beakes G.W."/>
            <person name="Boore J.L."/>
            <person name="Busam D."/>
            <person name="Dumas B."/>
            <person name="Ferriera S."/>
            <person name="Fuerstenberg S.I."/>
            <person name="Gachon C.M."/>
            <person name="Gaulin E."/>
            <person name="Govers F."/>
            <person name="Grenville-Briggs L."/>
            <person name="Horner N."/>
            <person name="Hostetler J."/>
            <person name="Jiang R.H."/>
            <person name="Johnson J."/>
            <person name="Krajaejun T."/>
            <person name="Lin H."/>
            <person name="Meijer H.J."/>
            <person name="Moore B."/>
            <person name="Morris P."/>
            <person name="Phuntmart V."/>
            <person name="Puiu D."/>
            <person name="Shetty J."/>
            <person name="Stajich J.E."/>
            <person name="Tripathy S."/>
            <person name="Wawra S."/>
            <person name="van West P."/>
            <person name="Whitty B.R."/>
            <person name="Coutinho P.M."/>
            <person name="Henrissat B."/>
            <person name="Martin F."/>
            <person name="Thomas P.D."/>
            <person name="Tyler B.M."/>
            <person name="De Vries R.P."/>
            <person name="Kamoun S."/>
            <person name="Yandell M."/>
            <person name="Tisserat N."/>
            <person name="Buell C.R."/>
        </authorList>
    </citation>
    <scope>NUCLEOTIDE SEQUENCE</scope>
    <source>
        <strain evidence="5">DAOM:BR144</strain>
    </source>
</reference>
<dbReference type="SMART" id="SM00223">
    <property type="entry name" value="APPLE"/>
    <property type="match status" value="2"/>
</dbReference>
<evidence type="ECO:0000256" key="2">
    <source>
        <dbReference type="ARBA" id="ARBA00023157"/>
    </source>
</evidence>
<dbReference type="EnsemblProtists" id="PYU1_T003645">
    <property type="protein sequence ID" value="PYU1_T003645"/>
    <property type="gene ID" value="PYU1_G003635"/>
</dbReference>